<dbReference type="Pfam" id="PF04130">
    <property type="entry name" value="GCP_C_terminal"/>
    <property type="match status" value="1"/>
</dbReference>
<dbReference type="GO" id="GO:0051011">
    <property type="term" value="F:microtubule minus-end binding"/>
    <property type="evidence" value="ECO:0007669"/>
    <property type="project" value="TreeGrafter"/>
</dbReference>
<organism evidence="9 10">
    <name type="scientific">Cronartium quercuum f. sp. fusiforme G11</name>
    <dbReference type="NCBI Taxonomy" id="708437"/>
    <lineage>
        <taxon>Eukaryota</taxon>
        <taxon>Fungi</taxon>
        <taxon>Dikarya</taxon>
        <taxon>Basidiomycota</taxon>
        <taxon>Pucciniomycotina</taxon>
        <taxon>Pucciniomycetes</taxon>
        <taxon>Pucciniales</taxon>
        <taxon>Coleosporiaceae</taxon>
        <taxon>Cronartium</taxon>
    </lineage>
</organism>
<evidence type="ECO:0000259" key="7">
    <source>
        <dbReference type="Pfam" id="PF04130"/>
    </source>
</evidence>
<dbReference type="Pfam" id="PF17681">
    <property type="entry name" value="GCP_N_terminal"/>
    <property type="match status" value="1"/>
</dbReference>
<protein>
    <recommendedName>
        <fullName evidence="6">Spindle pole body component</fullName>
    </recommendedName>
</protein>
<dbReference type="AlphaFoldDB" id="A0A9P6NVA9"/>
<keyword evidence="4 6" id="KW-0493">Microtubule</keyword>
<keyword evidence="10" id="KW-1185">Reference proteome</keyword>
<comment type="caution">
    <text evidence="9">The sequence shown here is derived from an EMBL/GenBank/DDBJ whole genome shotgun (WGS) entry which is preliminary data.</text>
</comment>
<keyword evidence="5 6" id="KW-0206">Cytoskeleton</keyword>
<dbReference type="GO" id="GO:0007020">
    <property type="term" value="P:microtubule nucleation"/>
    <property type="evidence" value="ECO:0007669"/>
    <property type="project" value="InterPro"/>
</dbReference>
<evidence type="ECO:0000256" key="3">
    <source>
        <dbReference type="ARBA" id="ARBA00022490"/>
    </source>
</evidence>
<dbReference type="Gene3D" id="1.20.120.1900">
    <property type="entry name" value="Gamma-tubulin complex, C-terminal domain"/>
    <property type="match status" value="1"/>
</dbReference>
<dbReference type="InterPro" id="IPR007259">
    <property type="entry name" value="GCP"/>
</dbReference>
<evidence type="ECO:0000256" key="2">
    <source>
        <dbReference type="ARBA" id="ARBA00010337"/>
    </source>
</evidence>
<comment type="subcellular location">
    <subcellularLocation>
        <location evidence="1 6">Cytoplasm</location>
        <location evidence="1 6">Cytoskeleton</location>
        <location evidence="1 6">Microtubule organizing center</location>
    </subcellularLocation>
</comment>
<dbReference type="PANTHER" id="PTHR19302:SF27">
    <property type="entry name" value="GAMMA-TUBULIN COMPLEX COMPONENT 4"/>
    <property type="match status" value="1"/>
</dbReference>
<feature type="domain" description="Gamma tubulin complex component C-terminal" evidence="7">
    <location>
        <begin position="343"/>
        <end position="662"/>
    </location>
</feature>
<dbReference type="GO" id="GO:0051225">
    <property type="term" value="P:spindle assembly"/>
    <property type="evidence" value="ECO:0007669"/>
    <property type="project" value="TreeGrafter"/>
</dbReference>
<dbReference type="GO" id="GO:0031122">
    <property type="term" value="P:cytoplasmic microtubule organization"/>
    <property type="evidence" value="ECO:0007669"/>
    <property type="project" value="TreeGrafter"/>
</dbReference>
<dbReference type="GO" id="GO:0005874">
    <property type="term" value="C:microtubule"/>
    <property type="evidence" value="ECO:0007669"/>
    <property type="project" value="UniProtKB-KW"/>
</dbReference>
<dbReference type="GO" id="GO:0000930">
    <property type="term" value="C:gamma-tubulin complex"/>
    <property type="evidence" value="ECO:0007669"/>
    <property type="project" value="TreeGrafter"/>
</dbReference>
<keyword evidence="3 6" id="KW-0963">Cytoplasm</keyword>
<evidence type="ECO:0000313" key="9">
    <source>
        <dbReference type="EMBL" id="KAG0150963.1"/>
    </source>
</evidence>
<evidence type="ECO:0000256" key="5">
    <source>
        <dbReference type="ARBA" id="ARBA00023212"/>
    </source>
</evidence>
<feature type="domain" description="Gamma tubulin complex component protein N-terminal" evidence="8">
    <location>
        <begin position="28"/>
        <end position="246"/>
    </location>
</feature>
<evidence type="ECO:0000256" key="1">
    <source>
        <dbReference type="ARBA" id="ARBA00004267"/>
    </source>
</evidence>
<dbReference type="GO" id="GO:0043015">
    <property type="term" value="F:gamma-tubulin binding"/>
    <property type="evidence" value="ECO:0007669"/>
    <property type="project" value="InterPro"/>
</dbReference>
<dbReference type="GO" id="GO:0005816">
    <property type="term" value="C:spindle pole body"/>
    <property type="evidence" value="ECO:0007669"/>
    <property type="project" value="UniProtKB-ARBA"/>
</dbReference>
<dbReference type="EMBL" id="MU167216">
    <property type="protein sequence ID" value="KAG0150963.1"/>
    <property type="molecule type" value="Genomic_DNA"/>
</dbReference>
<sequence>MTTTTLAQQALLVLAGHLNPSSDLKPSPELVHPAATCSLSRLQSIAQLHFYLNQFTHNHLILQSSPVLASLASAINRELAHYQSDLAKIEHCLLGHHPTLVPYNSDLLPSPPVSAILAELHPWHQTFTALHGLLTTIQARTHPPWSSPELIELLHQHALSGSPQLSAIFSRIQLAIEQLWIQAIRSFVIYGQRPLEHPISTNPDAYHQQLIDDLFLAQRPRQPGSGLDQPKHQPLTYLLKPNALPQLPSLNPHGSLLRSMVQICHALTILSHLRQPNSTRLRSSTARLALSKFAMPSGLQAQLTIAFSDIDRISHPGFRHAIQAVQDILSDHLFTVYLTPDILRATLRSLADVFLLQHPVLTSNLVTAFARLRTTRLRQPAHRSRRPVTLSERELDVLLLKAALSTDIEPPVDLIGFSFTILPSCTHPHHLFAGLVLDPTLPVLLTFAPSAHLSLFLTDQACGTYSLIHSCLLTFLLVRDRLKQSWLDLSRRQRSARRWAANATGKSSCWETRRLMGWWVDEMISHIWMHVITPSLTKLVSDLEAVPRLDFRTLASLHAGFLARLTSGICLTEVAGPLASCVRLCEDLEGAATELFPDLLESSPAERGLKERVEAHGVAFKRELGVLFTRLSALVDEDEAGSGFRRVVVGQLLNRLDFTGFFSDQQQEGEDEADAVNVLGGL</sequence>
<dbReference type="InterPro" id="IPR042241">
    <property type="entry name" value="GCP_C_sf"/>
</dbReference>
<dbReference type="OrthoDB" id="1608002at2759"/>
<dbReference type="GO" id="GO:0000922">
    <property type="term" value="C:spindle pole"/>
    <property type="evidence" value="ECO:0007669"/>
    <property type="project" value="InterPro"/>
</dbReference>
<comment type="similarity">
    <text evidence="2 6">Belongs to the TUBGCP family.</text>
</comment>
<evidence type="ECO:0000256" key="4">
    <source>
        <dbReference type="ARBA" id="ARBA00022701"/>
    </source>
</evidence>
<dbReference type="InterPro" id="IPR041470">
    <property type="entry name" value="GCP_N"/>
</dbReference>
<evidence type="ECO:0000256" key="6">
    <source>
        <dbReference type="RuleBase" id="RU363050"/>
    </source>
</evidence>
<evidence type="ECO:0000259" key="8">
    <source>
        <dbReference type="Pfam" id="PF17681"/>
    </source>
</evidence>
<evidence type="ECO:0000313" key="10">
    <source>
        <dbReference type="Proteomes" id="UP000886653"/>
    </source>
</evidence>
<dbReference type="PANTHER" id="PTHR19302">
    <property type="entry name" value="GAMMA TUBULIN COMPLEX PROTEIN"/>
    <property type="match status" value="1"/>
</dbReference>
<name>A0A9P6NVA9_9BASI</name>
<dbReference type="InterPro" id="IPR040457">
    <property type="entry name" value="GCP_C"/>
</dbReference>
<gene>
    <name evidence="9" type="ORF">CROQUDRAFT_87422</name>
</gene>
<dbReference type="GO" id="GO:0000278">
    <property type="term" value="P:mitotic cell cycle"/>
    <property type="evidence" value="ECO:0007669"/>
    <property type="project" value="TreeGrafter"/>
</dbReference>
<reference evidence="9" key="1">
    <citation type="submission" date="2013-11" db="EMBL/GenBank/DDBJ databases">
        <title>Genome sequence of the fusiform rust pathogen reveals effectors for host alternation and coevolution with pine.</title>
        <authorList>
            <consortium name="DOE Joint Genome Institute"/>
            <person name="Smith K."/>
            <person name="Pendleton A."/>
            <person name="Kubisiak T."/>
            <person name="Anderson C."/>
            <person name="Salamov A."/>
            <person name="Aerts A."/>
            <person name="Riley R."/>
            <person name="Clum A."/>
            <person name="Lindquist E."/>
            <person name="Ence D."/>
            <person name="Campbell M."/>
            <person name="Kronenberg Z."/>
            <person name="Feau N."/>
            <person name="Dhillon B."/>
            <person name="Hamelin R."/>
            <person name="Burleigh J."/>
            <person name="Smith J."/>
            <person name="Yandell M."/>
            <person name="Nelson C."/>
            <person name="Grigoriev I."/>
            <person name="Davis J."/>
        </authorList>
    </citation>
    <scope>NUCLEOTIDE SEQUENCE</scope>
    <source>
        <strain evidence="9">G11</strain>
    </source>
</reference>
<proteinExistence type="inferred from homology"/>
<dbReference type="Proteomes" id="UP000886653">
    <property type="component" value="Unassembled WGS sequence"/>
</dbReference>
<dbReference type="GO" id="GO:0051321">
    <property type="term" value="P:meiotic cell cycle"/>
    <property type="evidence" value="ECO:0007669"/>
    <property type="project" value="TreeGrafter"/>
</dbReference>
<accession>A0A9P6NVA9</accession>